<dbReference type="PANTHER" id="PTHR22802:SF456">
    <property type="entry name" value="FI01427P"/>
    <property type="match status" value="1"/>
</dbReference>
<name>A0A4W4FTR7_ELEEL</name>
<reference evidence="3" key="1">
    <citation type="journal article" date="2014" name="Science">
        <title>Nonhuman genetics. Genomic basis for the convergent evolution of electric organs.</title>
        <authorList>
            <person name="Gallant J.R."/>
            <person name="Traeger L.L."/>
            <person name="Volkening J.D."/>
            <person name="Moffett H."/>
            <person name="Chen P.H."/>
            <person name="Novina C.D."/>
            <person name="Phillips G.N.Jr."/>
            <person name="Anand R."/>
            <person name="Wells G.B."/>
            <person name="Pinch M."/>
            <person name="Guth R."/>
            <person name="Unguez G.A."/>
            <person name="Albert J.S."/>
            <person name="Zakon H.H."/>
            <person name="Samanta M.P."/>
            <person name="Sussman M.R."/>
        </authorList>
    </citation>
    <scope>NUCLEOTIDE SEQUENCE [LARGE SCALE GENOMIC DNA]</scope>
</reference>
<dbReference type="InterPro" id="IPR016186">
    <property type="entry name" value="C-type_lectin-like/link_sf"/>
</dbReference>
<evidence type="ECO:0000313" key="3">
    <source>
        <dbReference type="Proteomes" id="UP000314983"/>
    </source>
</evidence>
<evidence type="ECO:0000259" key="1">
    <source>
        <dbReference type="PROSITE" id="PS50041"/>
    </source>
</evidence>
<dbReference type="Pfam" id="PF00059">
    <property type="entry name" value="Lectin_C"/>
    <property type="match status" value="1"/>
</dbReference>
<dbReference type="Gene3D" id="3.10.100.10">
    <property type="entry name" value="Mannose-Binding Protein A, subunit A"/>
    <property type="match status" value="1"/>
</dbReference>
<organism evidence="2 3">
    <name type="scientific">Electrophorus electricus</name>
    <name type="common">Electric eel</name>
    <name type="synonym">Gymnotus electricus</name>
    <dbReference type="NCBI Taxonomy" id="8005"/>
    <lineage>
        <taxon>Eukaryota</taxon>
        <taxon>Metazoa</taxon>
        <taxon>Chordata</taxon>
        <taxon>Craniata</taxon>
        <taxon>Vertebrata</taxon>
        <taxon>Euteleostomi</taxon>
        <taxon>Actinopterygii</taxon>
        <taxon>Neopterygii</taxon>
        <taxon>Teleostei</taxon>
        <taxon>Ostariophysi</taxon>
        <taxon>Gymnotiformes</taxon>
        <taxon>Gymnotoidei</taxon>
        <taxon>Gymnotidae</taxon>
        <taxon>Electrophorus</taxon>
    </lineage>
</organism>
<reference evidence="2" key="4">
    <citation type="submission" date="2025-08" db="UniProtKB">
        <authorList>
            <consortium name="Ensembl"/>
        </authorList>
    </citation>
    <scope>IDENTIFICATION</scope>
</reference>
<dbReference type="InterPro" id="IPR051004">
    <property type="entry name" value="DC-SIGN_domain-containing"/>
</dbReference>
<dbReference type="GeneTree" id="ENSGT01030000234575"/>
<protein>
    <submittedName>
        <fullName evidence="2">Si:ch211-232p21.6</fullName>
    </submittedName>
</protein>
<dbReference type="SUPFAM" id="SSF56436">
    <property type="entry name" value="C-type lectin-like"/>
    <property type="match status" value="1"/>
</dbReference>
<evidence type="ECO:0000313" key="2">
    <source>
        <dbReference type="Ensembl" id="ENSEEEP00000027412.1"/>
    </source>
</evidence>
<dbReference type="SMART" id="SM00034">
    <property type="entry name" value="CLECT"/>
    <property type="match status" value="1"/>
</dbReference>
<reference evidence="3" key="2">
    <citation type="journal article" date="2017" name="Sci. Adv.">
        <title>A tail of two voltages: Proteomic comparison of the three electric organs of the electric eel.</title>
        <authorList>
            <person name="Traeger L.L."/>
            <person name="Sabat G."/>
            <person name="Barrett-Wilt G.A."/>
            <person name="Wells G.B."/>
            <person name="Sussman M.R."/>
        </authorList>
    </citation>
    <scope>NUCLEOTIDE SEQUENCE [LARGE SCALE GENOMIC DNA]</scope>
</reference>
<dbReference type="Proteomes" id="UP000314983">
    <property type="component" value="Chromosome 1"/>
</dbReference>
<dbReference type="PANTHER" id="PTHR22802">
    <property type="entry name" value="C-TYPE LECTIN SUPERFAMILY MEMBER"/>
    <property type="match status" value="1"/>
</dbReference>
<keyword evidence="3" id="KW-1185">Reference proteome</keyword>
<accession>A0A4W4FTR7</accession>
<dbReference type="OMA" id="KQRSICE"/>
<sequence>MALSVLLILSLLCTVYIFNLQHYYYLLHSEIMEMKVQDKDRLYVFSEIKMSWNSSRMCCQELGGDLAIVNSREEHEFLAGQVESIGESDHYWIGLTDAQSEGMWLWVDHSPLLENLTWWKYVPDDWKEHDPSGEDCVIYVGGKWADVSCSSSERRICELPHTSDTP</sequence>
<dbReference type="Ensembl" id="ENSEEET00000027728.2">
    <property type="protein sequence ID" value="ENSEEEP00000027412.1"/>
    <property type="gene ID" value="ENSEEEG00000013223.2"/>
</dbReference>
<dbReference type="InterPro" id="IPR016187">
    <property type="entry name" value="CTDL_fold"/>
</dbReference>
<dbReference type="PROSITE" id="PS50041">
    <property type="entry name" value="C_TYPE_LECTIN_2"/>
    <property type="match status" value="1"/>
</dbReference>
<dbReference type="AlphaFoldDB" id="A0A4W4FTR7"/>
<proteinExistence type="predicted"/>
<reference evidence="2" key="3">
    <citation type="submission" date="2020-05" db="EMBL/GenBank/DDBJ databases">
        <title>Electrophorus electricus (electric eel) genome, fEleEle1, primary haplotype.</title>
        <authorList>
            <person name="Myers G."/>
            <person name="Meyer A."/>
            <person name="Fedrigo O."/>
            <person name="Formenti G."/>
            <person name="Rhie A."/>
            <person name="Tracey A."/>
            <person name="Sims Y."/>
            <person name="Jarvis E.D."/>
        </authorList>
    </citation>
    <scope>NUCLEOTIDE SEQUENCE [LARGE SCALE GENOMIC DNA]</scope>
</reference>
<dbReference type="InterPro" id="IPR001304">
    <property type="entry name" value="C-type_lectin-like"/>
</dbReference>
<feature type="domain" description="C-type lectin" evidence="1">
    <location>
        <begin position="38"/>
        <end position="158"/>
    </location>
</feature>
<reference evidence="2" key="5">
    <citation type="submission" date="2025-09" db="UniProtKB">
        <authorList>
            <consortium name="Ensembl"/>
        </authorList>
    </citation>
    <scope>IDENTIFICATION</scope>
</reference>